<dbReference type="PANTHER" id="PTHR43033:SF1">
    <property type="entry name" value="TRNA(ILE)-LYSIDINE SYNTHASE-RELATED"/>
    <property type="match status" value="1"/>
</dbReference>
<dbReference type="Pfam" id="PF11734">
    <property type="entry name" value="TilS_C"/>
    <property type="match status" value="1"/>
</dbReference>
<evidence type="ECO:0000256" key="5">
    <source>
        <dbReference type="ARBA" id="ARBA00022741"/>
    </source>
</evidence>
<dbReference type="Gene3D" id="1.20.59.20">
    <property type="match status" value="1"/>
</dbReference>
<dbReference type="GO" id="GO:0006400">
    <property type="term" value="P:tRNA modification"/>
    <property type="evidence" value="ECO:0007669"/>
    <property type="project" value="UniProtKB-UniRule"/>
</dbReference>
<keyword evidence="6 8" id="KW-0067">ATP-binding</keyword>
<organism evidence="10 11">
    <name type="scientific">Cohnella nanjingensis</name>
    <dbReference type="NCBI Taxonomy" id="1387779"/>
    <lineage>
        <taxon>Bacteria</taxon>
        <taxon>Bacillati</taxon>
        <taxon>Bacillota</taxon>
        <taxon>Bacilli</taxon>
        <taxon>Bacillales</taxon>
        <taxon>Paenibacillaceae</taxon>
        <taxon>Cohnella</taxon>
    </lineage>
</organism>
<dbReference type="NCBIfam" id="TIGR02432">
    <property type="entry name" value="lysidine_TilS_N"/>
    <property type="match status" value="1"/>
</dbReference>
<evidence type="ECO:0000313" key="10">
    <source>
        <dbReference type="EMBL" id="MBB6669583.1"/>
    </source>
</evidence>
<evidence type="ECO:0000256" key="3">
    <source>
        <dbReference type="ARBA" id="ARBA00022598"/>
    </source>
</evidence>
<keyword evidence="4 8" id="KW-0819">tRNA processing</keyword>
<keyword evidence="5 8" id="KW-0547">Nucleotide-binding</keyword>
<dbReference type="InterPro" id="IPR012796">
    <property type="entry name" value="Lysidine-tRNA-synth_C"/>
</dbReference>
<protein>
    <recommendedName>
        <fullName evidence="8">tRNA(Ile)-lysidine synthase</fullName>
        <ecNumber evidence="8">6.3.4.19</ecNumber>
    </recommendedName>
    <alternativeName>
        <fullName evidence="8">tRNA(Ile)-2-lysyl-cytidine synthase</fullName>
    </alternativeName>
    <alternativeName>
        <fullName evidence="8">tRNA(Ile)-lysidine synthetase</fullName>
    </alternativeName>
</protein>
<dbReference type="EC" id="6.3.4.19" evidence="8"/>
<dbReference type="InterPro" id="IPR012094">
    <property type="entry name" value="tRNA_Ile_lys_synt"/>
</dbReference>
<feature type="domain" description="Lysidine-tRNA(Ile) synthetase C-terminal" evidence="9">
    <location>
        <begin position="392"/>
        <end position="464"/>
    </location>
</feature>
<evidence type="ECO:0000259" key="9">
    <source>
        <dbReference type="SMART" id="SM00977"/>
    </source>
</evidence>
<dbReference type="NCBIfam" id="TIGR02433">
    <property type="entry name" value="lysidine_TilS_C"/>
    <property type="match status" value="1"/>
</dbReference>
<evidence type="ECO:0000256" key="8">
    <source>
        <dbReference type="HAMAP-Rule" id="MF_01161"/>
    </source>
</evidence>
<comment type="caution">
    <text evidence="10">The sequence shown here is derived from an EMBL/GenBank/DDBJ whole genome shotgun (WGS) entry which is preliminary data.</text>
</comment>
<dbReference type="SUPFAM" id="SSF82829">
    <property type="entry name" value="MesJ substrate recognition domain-like"/>
    <property type="match status" value="1"/>
</dbReference>
<dbReference type="RefSeq" id="WP_185141030.1">
    <property type="nucleotide sequence ID" value="NZ_JACJVP010000002.1"/>
</dbReference>
<dbReference type="InterPro" id="IPR014729">
    <property type="entry name" value="Rossmann-like_a/b/a_fold"/>
</dbReference>
<dbReference type="AlphaFoldDB" id="A0A7X0RLP3"/>
<comment type="domain">
    <text evidence="8">The N-terminal region contains the highly conserved SGGXDS motif, predicted to be a P-loop motif involved in ATP binding.</text>
</comment>
<dbReference type="EMBL" id="JACJVP010000002">
    <property type="protein sequence ID" value="MBB6669583.1"/>
    <property type="molecule type" value="Genomic_DNA"/>
</dbReference>
<dbReference type="InterPro" id="IPR011063">
    <property type="entry name" value="TilS/TtcA_N"/>
</dbReference>
<gene>
    <name evidence="8 10" type="primary">tilS</name>
    <name evidence="10" type="ORF">H7C19_02670</name>
</gene>
<evidence type="ECO:0000313" key="11">
    <source>
        <dbReference type="Proteomes" id="UP000547209"/>
    </source>
</evidence>
<sequence length="477" mass="52433">MAAKGDLLARVRALVQAEGWLREGACVVAAVSGGPDSMALLHLLRELAGEAGVRLVAAHVNHRFRGAESDAEASFVKRICEAWDVDCEVAEIDVPAYIASTGMNPQEAAREKRYAFLRETARRHGARTIALGHHADDQAETVLMRLMRGSGVGGLAGIPMRRAEKELELIRPLLRITKGELLLYDERNGVPYVTDSSNADPHYFRNAIRLEVMPLLERYNPQLRGSLVRLAELASADHDYLEAEAAKALADAASREGEGWSLQCGRFRGLHVALQRRLIKLILDCLAGPRSPQPFEQVEEVSAAIAAEAPAVVRMDVGSGIVLIREYDVAYIGPSRPAQAAFAYRVPEADADVNVTESGLIFRFRRADGPHTSPSDFRREAFFDETDIAWPLVIRNRRPGDRMDPMGLNGSKKVQDMFVDAKIPRSERDQRPLLTDSADRILWIPGLRRSRHAVPGAGAHSVVHVACGPFRPETGAD</sequence>
<dbReference type="Pfam" id="PF01171">
    <property type="entry name" value="ATP_bind_3"/>
    <property type="match status" value="1"/>
</dbReference>
<keyword evidence="3 8" id="KW-0436">Ligase</keyword>
<dbReference type="GO" id="GO:0005524">
    <property type="term" value="F:ATP binding"/>
    <property type="evidence" value="ECO:0007669"/>
    <property type="project" value="UniProtKB-UniRule"/>
</dbReference>
<feature type="binding site" evidence="8">
    <location>
        <begin position="32"/>
        <end position="37"/>
    </location>
    <ligand>
        <name>ATP</name>
        <dbReference type="ChEBI" id="CHEBI:30616"/>
    </ligand>
</feature>
<dbReference type="GO" id="GO:0005737">
    <property type="term" value="C:cytoplasm"/>
    <property type="evidence" value="ECO:0007669"/>
    <property type="project" value="UniProtKB-SubCell"/>
</dbReference>
<dbReference type="GO" id="GO:0032267">
    <property type="term" value="F:tRNA(Ile)-lysidine synthase activity"/>
    <property type="evidence" value="ECO:0007669"/>
    <property type="project" value="UniProtKB-EC"/>
</dbReference>
<keyword evidence="11" id="KW-1185">Reference proteome</keyword>
<keyword evidence="2 8" id="KW-0963">Cytoplasm</keyword>
<dbReference type="SUPFAM" id="SSF52402">
    <property type="entry name" value="Adenine nucleotide alpha hydrolases-like"/>
    <property type="match status" value="1"/>
</dbReference>
<dbReference type="HAMAP" id="MF_01161">
    <property type="entry name" value="tRNA_Ile_lys_synt"/>
    <property type="match status" value="1"/>
</dbReference>
<dbReference type="InterPro" id="IPR012795">
    <property type="entry name" value="tRNA_Ile_lys_synt_N"/>
</dbReference>
<dbReference type="Proteomes" id="UP000547209">
    <property type="component" value="Unassembled WGS sequence"/>
</dbReference>
<dbReference type="PANTHER" id="PTHR43033">
    <property type="entry name" value="TRNA(ILE)-LYSIDINE SYNTHASE-RELATED"/>
    <property type="match status" value="1"/>
</dbReference>
<comment type="function">
    <text evidence="8">Ligates lysine onto the cytidine present at position 34 of the AUA codon-specific tRNA(Ile) that contains the anticodon CAU, in an ATP-dependent manner. Cytidine is converted to lysidine, thus changing the amino acid specificity of the tRNA from methionine to isoleucine.</text>
</comment>
<comment type="catalytic activity">
    <reaction evidence="7 8">
        <text>cytidine(34) in tRNA(Ile2) + L-lysine + ATP = lysidine(34) in tRNA(Ile2) + AMP + diphosphate + H(+)</text>
        <dbReference type="Rhea" id="RHEA:43744"/>
        <dbReference type="Rhea" id="RHEA-COMP:10625"/>
        <dbReference type="Rhea" id="RHEA-COMP:10670"/>
        <dbReference type="ChEBI" id="CHEBI:15378"/>
        <dbReference type="ChEBI" id="CHEBI:30616"/>
        <dbReference type="ChEBI" id="CHEBI:32551"/>
        <dbReference type="ChEBI" id="CHEBI:33019"/>
        <dbReference type="ChEBI" id="CHEBI:82748"/>
        <dbReference type="ChEBI" id="CHEBI:83665"/>
        <dbReference type="ChEBI" id="CHEBI:456215"/>
        <dbReference type="EC" id="6.3.4.19"/>
    </reaction>
</comment>
<dbReference type="SMART" id="SM00977">
    <property type="entry name" value="TilS_C"/>
    <property type="match status" value="1"/>
</dbReference>
<comment type="subcellular location">
    <subcellularLocation>
        <location evidence="1 8">Cytoplasm</location>
    </subcellularLocation>
</comment>
<evidence type="ECO:0000256" key="4">
    <source>
        <dbReference type="ARBA" id="ARBA00022694"/>
    </source>
</evidence>
<reference evidence="10 11" key="1">
    <citation type="submission" date="2020-08" db="EMBL/GenBank/DDBJ databases">
        <title>Cohnella phylogeny.</title>
        <authorList>
            <person name="Dunlap C."/>
        </authorList>
    </citation>
    <scope>NUCLEOTIDE SEQUENCE [LARGE SCALE GENOMIC DNA]</scope>
    <source>
        <strain evidence="10 11">DSM 28246</strain>
    </source>
</reference>
<dbReference type="CDD" id="cd01992">
    <property type="entry name" value="TilS_N"/>
    <property type="match status" value="1"/>
</dbReference>
<accession>A0A7X0RLP3</accession>
<dbReference type="Gene3D" id="3.40.50.620">
    <property type="entry name" value="HUPs"/>
    <property type="match status" value="1"/>
</dbReference>
<dbReference type="SUPFAM" id="SSF56037">
    <property type="entry name" value="PheT/TilS domain"/>
    <property type="match status" value="1"/>
</dbReference>
<comment type="similarity">
    <text evidence="8">Belongs to the tRNA(Ile)-lysidine synthase family.</text>
</comment>
<proteinExistence type="inferred from homology"/>
<evidence type="ECO:0000256" key="6">
    <source>
        <dbReference type="ARBA" id="ARBA00022840"/>
    </source>
</evidence>
<evidence type="ECO:0000256" key="2">
    <source>
        <dbReference type="ARBA" id="ARBA00022490"/>
    </source>
</evidence>
<name>A0A7X0RLP3_9BACL</name>
<evidence type="ECO:0000256" key="7">
    <source>
        <dbReference type="ARBA" id="ARBA00048539"/>
    </source>
</evidence>
<evidence type="ECO:0000256" key="1">
    <source>
        <dbReference type="ARBA" id="ARBA00004496"/>
    </source>
</evidence>